<name>A0A382SXA0_9ZZZZ</name>
<evidence type="ECO:0000313" key="1">
    <source>
        <dbReference type="EMBL" id="SVD14549.1"/>
    </source>
</evidence>
<dbReference type="EMBL" id="UINC01132311">
    <property type="protein sequence ID" value="SVD14549.1"/>
    <property type="molecule type" value="Genomic_DNA"/>
</dbReference>
<dbReference type="AlphaFoldDB" id="A0A382SXA0"/>
<dbReference type="Gene3D" id="2.60.120.620">
    <property type="entry name" value="q2cbj1_9rhob like domain"/>
    <property type="match status" value="1"/>
</dbReference>
<proteinExistence type="predicted"/>
<gene>
    <name evidence="1" type="ORF">METZ01_LOCUS367403</name>
</gene>
<organism evidence="1">
    <name type="scientific">marine metagenome</name>
    <dbReference type="NCBI Taxonomy" id="408172"/>
    <lineage>
        <taxon>unclassified sequences</taxon>
        <taxon>metagenomes</taxon>
        <taxon>ecological metagenomes</taxon>
    </lineage>
</organism>
<sequence>MTSDEKSRISADEDYGFDVSGFIHVPQVLSAEEVSACNEEIDAGGDAGTLELPALQQHPALTGYLEALCGAGFAIDRPPSLVGDGPEGTAVPLTNGPPEDRRRLRYANYRDTRECRGLRLFVALTPTGAEGGVVLVTSSHNRNTEPPADFLAGAVDLGMTE</sequence>
<accession>A0A382SXA0</accession>
<feature type="non-terminal residue" evidence="1">
    <location>
        <position position="161"/>
    </location>
</feature>
<protein>
    <submittedName>
        <fullName evidence="1">Uncharacterized protein</fullName>
    </submittedName>
</protein>
<reference evidence="1" key="1">
    <citation type="submission" date="2018-05" db="EMBL/GenBank/DDBJ databases">
        <authorList>
            <person name="Lanie J.A."/>
            <person name="Ng W.-L."/>
            <person name="Kazmierczak K.M."/>
            <person name="Andrzejewski T.M."/>
            <person name="Davidsen T.M."/>
            <person name="Wayne K.J."/>
            <person name="Tettelin H."/>
            <person name="Glass J.I."/>
            <person name="Rusch D."/>
            <person name="Podicherti R."/>
            <person name="Tsui H.-C.T."/>
            <person name="Winkler M.E."/>
        </authorList>
    </citation>
    <scope>NUCLEOTIDE SEQUENCE</scope>
</reference>